<name>A0A815F734_ADIRI</name>
<dbReference type="Gene3D" id="6.10.280.220">
    <property type="match status" value="1"/>
</dbReference>
<evidence type="ECO:0000256" key="1">
    <source>
        <dbReference type="SAM" id="Coils"/>
    </source>
</evidence>
<dbReference type="EMBL" id="CAJNOJ010000238">
    <property type="protein sequence ID" value="CAF1325186.1"/>
    <property type="molecule type" value="Genomic_DNA"/>
</dbReference>
<evidence type="ECO:0000313" key="2">
    <source>
        <dbReference type="EMBL" id="CAF1325186.1"/>
    </source>
</evidence>
<evidence type="ECO:0000313" key="3">
    <source>
        <dbReference type="Proteomes" id="UP000663852"/>
    </source>
</evidence>
<gene>
    <name evidence="2" type="ORF">EDS130_LOCUS31881</name>
</gene>
<comment type="caution">
    <text evidence="2">The sequence shown here is derived from an EMBL/GenBank/DDBJ whole genome shotgun (WGS) entry which is preliminary data.</text>
</comment>
<feature type="coiled-coil region" evidence="1">
    <location>
        <begin position="43"/>
        <end position="91"/>
    </location>
</feature>
<sequence>MFRIRHGIRDRRNPMGSVYGIVRPGTLEPTENVPVPEQMALQLEALQKENRQLKQTLNLRNVEKLETKEEIKDLKSEISQLKNLISNVNCRCSAFEKKHGEYKQNMKAAFGQVELALTQLQNSLKNFQRTMET</sequence>
<accession>A0A815F734</accession>
<keyword evidence="1" id="KW-0175">Coiled coil</keyword>
<dbReference type="Proteomes" id="UP000663852">
    <property type="component" value="Unassembled WGS sequence"/>
</dbReference>
<proteinExistence type="predicted"/>
<protein>
    <submittedName>
        <fullName evidence="2">Uncharacterized protein</fullName>
    </submittedName>
</protein>
<organism evidence="2 3">
    <name type="scientific">Adineta ricciae</name>
    <name type="common">Rotifer</name>
    <dbReference type="NCBI Taxonomy" id="249248"/>
    <lineage>
        <taxon>Eukaryota</taxon>
        <taxon>Metazoa</taxon>
        <taxon>Spiralia</taxon>
        <taxon>Gnathifera</taxon>
        <taxon>Rotifera</taxon>
        <taxon>Eurotatoria</taxon>
        <taxon>Bdelloidea</taxon>
        <taxon>Adinetida</taxon>
        <taxon>Adinetidae</taxon>
        <taxon>Adineta</taxon>
    </lineage>
</organism>
<dbReference type="AlphaFoldDB" id="A0A815F734"/>
<reference evidence="2" key="1">
    <citation type="submission" date="2021-02" db="EMBL/GenBank/DDBJ databases">
        <authorList>
            <person name="Nowell W R."/>
        </authorList>
    </citation>
    <scope>NUCLEOTIDE SEQUENCE</scope>
</reference>